<evidence type="ECO:0000313" key="2">
    <source>
        <dbReference type="EMBL" id="MCT2558347.1"/>
    </source>
</evidence>
<dbReference type="EMBL" id="JAOAMV010000002">
    <property type="protein sequence ID" value="MCT2558347.1"/>
    <property type="molecule type" value="Genomic_DNA"/>
</dbReference>
<feature type="region of interest" description="Disordered" evidence="1">
    <location>
        <begin position="186"/>
        <end position="209"/>
    </location>
</feature>
<organism evidence="2 3">
    <name type="scientific">Tsuneonella litorea</name>
    <dbReference type="NCBI Taxonomy" id="2976475"/>
    <lineage>
        <taxon>Bacteria</taxon>
        <taxon>Pseudomonadati</taxon>
        <taxon>Pseudomonadota</taxon>
        <taxon>Alphaproteobacteria</taxon>
        <taxon>Sphingomonadales</taxon>
        <taxon>Erythrobacteraceae</taxon>
        <taxon>Tsuneonella</taxon>
    </lineage>
</organism>
<comment type="caution">
    <text evidence="2">The sequence shown here is derived from an EMBL/GenBank/DDBJ whole genome shotgun (WGS) entry which is preliminary data.</text>
</comment>
<evidence type="ECO:0000256" key="1">
    <source>
        <dbReference type="SAM" id="MobiDB-lite"/>
    </source>
</evidence>
<name>A0A9X3AMF6_9SPHN</name>
<dbReference type="Proteomes" id="UP001142648">
    <property type="component" value="Unassembled WGS sequence"/>
</dbReference>
<gene>
    <name evidence="2" type="ORF">N0B51_05075</name>
</gene>
<dbReference type="RefSeq" id="WP_259961154.1">
    <property type="nucleotide sequence ID" value="NZ_JAOAMV010000002.1"/>
</dbReference>
<keyword evidence="3" id="KW-1185">Reference proteome</keyword>
<accession>A0A9X3AMF6</accession>
<sequence>MCLASPCAAQEATAGAGAFGATARDQAASADAATAPRALKMTPVALELVDPVGSKTSKSLETFRVVLAEPVMVDEFEVIPAGTPGTGEIVHAKKAGGMGAAGELVVAARFLDLGDRKVRLRSTVIDAEGKSRINGVSNLAAASAASPLPVAWIGFFIKGGEIELPPGTRLVAKLAEDFSPAAPAIPAAASEDGNSEAVGTAAGNWEGKS</sequence>
<protein>
    <submittedName>
        <fullName evidence="2">Uncharacterized protein</fullName>
    </submittedName>
</protein>
<dbReference type="AlphaFoldDB" id="A0A9X3AMF6"/>
<reference evidence="2" key="1">
    <citation type="submission" date="2022-09" db="EMBL/GenBank/DDBJ databases">
        <title>The genome sequence of Tsuneonella sp. YG55.</title>
        <authorList>
            <person name="Liu Y."/>
        </authorList>
    </citation>
    <scope>NUCLEOTIDE SEQUENCE</scope>
    <source>
        <strain evidence="2">YG55</strain>
    </source>
</reference>
<evidence type="ECO:0000313" key="3">
    <source>
        <dbReference type="Proteomes" id="UP001142648"/>
    </source>
</evidence>
<proteinExistence type="predicted"/>